<name>A0ABP7GW46_9MICO</name>
<gene>
    <name evidence="2" type="ORF">GCM10022240_29650</name>
</gene>
<protein>
    <recommendedName>
        <fullName evidence="1">IclR-ED domain-containing protein</fullName>
    </recommendedName>
</protein>
<dbReference type="EMBL" id="BAABAF010000011">
    <property type="protein sequence ID" value="GAA3776191.1"/>
    <property type="molecule type" value="Genomic_DNA"/>
</dbReference>
<comment type="caution">
    <text evidence="2">The sequence shown here is derived from an EMBL/GenBank/DDBJ whole genome shotgun (WGS) entry which is preliminary data.</text>
</comment>
<evidence type="ECO:0000313" key="3">
    <source>
        <dbReference type="Proteomes" id="UP001500540"/>
    </source>
</evidence>
<dbReference type="SUPFAM" id="SSF55781">
    <property type="entry name" value="GAF domain-like"/>
    <property type="match status" value="1"/>
</dbReference>
<evidence type="ECO:0000313" key="2">
    <source>
        <dbReference type="EMBL" id="GAA3776191.1"/>
    </source>
</evidence>
<sequence>MLQLGARVADRPLVRSIVHPVLIDLSQRFNETSQLAPPTGADIRFFDSVECTQPVRVSSRLGVALPAHATAVGKVLLASRSDEEVAKLVGRKLRAITEQTLIDRDLFFEELAAVRRQGYAINRGESLQDIRAVAVPDIDLAEHTVAAVAISVPAARGQIAKLRSFVPHIL</sequence>
<dbReference type="InterPro" id="IPR050707">
    <property type="entry name" value="HTH_MetabolicPath_Reg"/>
</dbReference>
<dbReference type="PANTHER" id="PTHR30136:SF24">
    <property type="entry name" value="HTH-TYPE TRANSCRIPTIONAL REPRESSOR ALLR"/>
    <property type="match status" value="1"/>
</dbReference>
<reference evidence="3" key="1">
    <citation type="journal article" date="2019" name="Int. J. Syst. Evol. Microbiol.">
        <title>The Global Catalogue of Microorganisms (GCM) 10K type strain sequencing project: providing services to taxonomists for standard genome sequencing and annotation.</title>
        <authorList>
            <consortium name="The Broad Institute Genomics Platform"/>
            <consortium name="The Broad Institute Genome Sequencing Center for Infectious Disease"/>
            <person name="Wu L."/>
            <person name="Ma J."/>
        </authorList>
    </citation>
    <scope>NUCLEOTIDE SEQUENCE [LARGE SCALE GENOMIC DNA]</scope>
    <source>
        <strain evidence="3">JCM 16950</strain>
    </source>
</reference>
<dbReference type="Pfam" id="PF01614">
    <property type="entry name" value="IclR_C"/>
    <property type="match status" value="1"/>
</dbReference>
<dbReference type="PROSITE" id="PS51078">
    <property type="entry name" value="ICLR_ED"/>
    <property type="match status" value="1"/>
</dbReference>
<feature type="domain" description="IclR-ED" evidence="1">
    <location>
        <begin position="1"/>
        <end position="170"/>
    </location>
</feature>
<dbReference type="PANTHER" id="PTHR30136">
    <property type="entry name" value="HELIX-TURN-HELIX TRANSCRIPTIONAL REGULATOR, ICLR FAMILY"/>
    <property type="match status" value="1"/>
</dbReference>
<dbReference type="RefSeq" id="WP_425562094.1">
    <property type="nucleotide sequence ID" value="NZ_BAABAF010000011.1"/>
</dbReference>
<dbReference type="Gene3D" id="3.30.450.40">
    <property type="match status" value="1"/>
</dbReference>
<organism evidence="2 3">
    <name type="scientific">Microbacterium kribbense</name>
    <dbReference type="NCBI Taxonomy" id="433645"/>
    <lineage>
        <taxon>Bacteria</taxon>
        <taxon>Bacillati</taxon>
        <taxon>Actinomycetota</taxon>
        <taxon>Actinomycetes</taxon>
        <taxon>Micrococcales</taxon>
        <taxon>Microbacteriaceae</taxon>
        <taxon>Microbacterium</taxon>
    </lineage>
</organism>
<keyword evidence="3" id="KW-1185">Reference proteome</keyword>
<proteinExistence type="predicted"/>
<accession>A0ABP7GW46</accession>
<evidence type="ECO:0000259" key="1">
    <source>
        <dbReference type="PROSITE" id="PS51078"/>
    </source>
</evidence>
<dbReference type="InterPro" id="IPR014757">
    <property type="entry name" value="Tscrpt_reg_IclR_C"/>
</dbReference>
<dbReference type="InterPro" id="IPR029016">
    <property type="entry name" value="GAF-like_dom_sf"/>
</dbReference>
<dbReference type="Proteomes" id="UP001500540">
    <property type="component" value="Unassembled WGS sequence"/>
</dbReference>